<dbReference type="PANTHER" id="PTHR12110">
    <property type="entry name" value="HYDROXYPYRUVATE ISOMERASE"/>
    <property type="match status" value="1"/>
</dbReference>
<dbReference type="InterPro" id="IPR050312">
    <property type="entry name" value="IolE/XylAMocC-like"/>
</dbReference>
<dbReference type="InterPro" id="IPR013022">
    <property type="entry name" value="Xyl_isomerase-like_TIM-brl"/>
</dbReference>
<comment type="caution">
    <text evidence="2">The sequence shown here is derived from an EMBL/GenBank/DDBJ whole genome shotgun (WGS) entry which is preliminary data.</text>
</comment>
<protein>
    <submittedName>
        <fullName evidence="2">Sugar phosphate isomerase/epimerase</fullName>
    </submittedName>
</protein>
<dbReference type="PANTHER" id="PTHR12110:SF53">
    <property type="entry name" value="BLR5974 PROTEIN"/>
    <property type="match status" value="1"/>
</dbReference>
<reference evidence="2" key="1">
    <citation type="journal article" date="2020" name="mSystems">
        <title>Genome- and Community-Level Interaction Insights into Carbon Utilization and Element Cycling Functions of Hydrothermarchaeota in Hydrothermal Sediment.</title>
        <authorList>
            <person name="Zhou Z."/>
            <person name="Liu Y."/>
            <person name="Xu W."/>
            <person name="Pan J."/>
            <person name="Luo Z.H."/>
            <person name="Li M."/>
        </authorList>
    </citation>
    <scope>NUCLEOTIDE SEQUENCE [LARGE SCALE GENOMIC DNA]</scope>
    <source>
        <strain evidence="2">SpSt-192</strain>
    </source>
</reference>
<accession>A0A7C2WS10</accession>
<dbReference type="InterPro" id="IPR036237">
    <property type="entry name" value="Xyl_isomerase-like_sf"/>
</dbReference>
<dbReference type="Pfam" id="PF01261">
    <property type="entry name" value="AP_endonuc_2"/>
    <property type="match status" value="1"/>
</dbReference>
<dbReference type="Gene3D" id="3.20.20.150">
    <property type="entry name" value="Divalent-metal-dependent TIM barrel enzymes"/>
    <property type="match status" value="1"/>
</dbReference>
<dbReference type="EMBL" id="DSID01000327">
    <property type="protein sequence ID" value="HEX70425.1"/>
    <property type="molecule type" value="Genomic_DNA"/>
</dbReference>
<sequence length="296" mass="32493">MHLSCPSWSFGTQHVTGYLPLEGALRVVAALGFDACEIGFGHLQPALIAARPQREADRVRRVLDETGLELCDLFPWFATRHTIPPFTCRNCSVNVPDSQARREVLELFDAVVRFARAVGSPGITVSSGPVYPELGREGSFDASRTALAEMVARAHAAGVQLSIEPHLEPPTDSPETTLQMVQEVPGLQVTLDYSHFVAVGRPTPDGDVLIPHARRVDARQARRGKVQCRLEEGEIDFEHVVTALTRAGYRGTISTEYVCVDYQGCNDLDVVTETLKMKRHIEGLLRKTFPVGVVAP</sequence>
<evidence type="ECO:0000313" key="2">
    <source>
        <dbReference type="EMBL" id="HEX70425.1"/>
    </source>
</evidence>
<keyword evidence="2" id="KW-0413">Isomerase</keyword>
<proteinExistence type="predicted"/>
<gene>
    <name evidence="2" type="ORF">ENP13_04185</name>
</gene>
<evidence type="ECO:0000259" key="1">
    <source>
        <dbReference type="Pfam" id="PF01261"/>
    </source>
</evidence>
<dbReference type="GO" id="GO:0016853">
    <property type="term" value="F:isomerase activity"/>
    <property type="evidence" value="ECO:0007669"/>
    <property type="project" value="UniProtKB-KW"/>
</dbReference>
<dbReference type="SUPFAM" id="SSF51658">
    <property type="entry name" value="Xylose isomerase-like"/>
    <property type="match status" value="1"/>
</dbReference>
<organism evidence="2">
    <name type="scientific">Thermorudis sp</name>
    <dbReference type="NCBI Taxonomy" id="1969470"/>
    <lineage>
        <taxon>Bacteria</taxon>
        <taxon>Pseudomonadati</taxon>
        <taxon>Thermomicrobiota</taxon>
        <taxon>Thermomicrobia</taxon>
        <taxon>Thermomicrobia incertae sedis</taxon>
        <taxon>Thermorudis</taxon>
    </lineage>
</organism>
<name>A0A7C2WS10_9BACT</name>
<feature type="domain" description="Xylose isomerase-like TIM barrel" evidence="1">
    <location>
        <begin position="26"/>
        <end position="261"/>
    </location>
</feature>
<dbReference type="AlphaFoldDB" id="A0A7C2WS10"/>